<protein>
    <recommendedName>
        <fullName evidence="3 12">3-oxoacyl-[acyl-carrier-protein] reductase</fullName>
        <ecNumber evidence="3 12">1.1.1.100</ecNumber>
    </recommendedName>
</protein>
<feature type="domain" description="Ketoreductase" evidence="13">
    <location>
        <begin position="7"/>
        <end position="186"/>
    </location>
</feature>
<keyword evidence="4 12" id="KW-0444">Lipid biosynthesis</keyword>
<dbReference type="SUPFAM" id="SSF51735">
    <property type="entry name" value="NAD(P)-binding Rossmann-fold domains"/>
    <property type="match status" value="1"/>
</dbReference>
<organism evidence="14 15">
    <name type="scientific">Sulfurihydrogenibium yellowstonense SS-5</name>
    <dbReference type="NCBI Taxonomy" id="432331"/>
    <lineage>
        <taxon>Bacteria</taxon>
        <taxon>Pseudomonadati</taxon>
        <taxon>Aquificota</taxon>
        <taxon>Aquificia</taxon>
        <taxon>Aquificales</taxon>
        <taxon>Hydrogenothermaceae</taxon>
        <taxon>Sulfurihydrogenibium</taxon>
    </lineage>
</organism>
<comment type="subunit">
    <text evidence="12">Homotetramer.</text>
</comment>
<evidence type="ECO:0000259" key="13">
    <source>
        <dbReference type="SMART" id="SM00822"/>
    </source>
</evidence>
<dbReference type="PROSITE" id="PS00061">
    <property type="entry name" value="ADH_SHORT"/>
    <property type="match status" value="1"/>
</dbReference>
<gene>
    <name evidence="14" type="primary">fabG</name>
    <name evidence="14" type="ORF">SULYE_0109</name>
</gene>
<dbReference type="Proteomes" id="UP000005540">
    <property type="component" value="Unassembled WGS sequence"/>
</dbReference>
<keyword evidence="7 12" id="KW-0560">Oxidoreductase</keyword>
<dbReference type="NCBIfam" id="NF009464">
    <property type="entry name" value="PRK12824.1"/>
    <property type="match status" value="1"/>
</dbReference>
<dbReference type="NCBIfam" id="NF005559">
    <property type="entry name" value="PRK07231.1"/>
    <property type="match status" value="1"/>
</dbReference>
<dbReference type="EC" id="1.1.1.100" evidence="3 12"/>
<dbReference type="Pfam" id="PF13561">
    <property type="entry name" value="adh_short_C2"/>
    <property type="match status" value="1"/>
</dbReference>
<reference evidence="14 15" key="1">
    <citation type="submission" date="2009-04" db="EMBL/GenBank/DDBJ databases">
        <authorList>
            <person name="Reysenbach A.-L."/>
            <person name="Heidelberg J.F."/>
            <person name="Nelson W.C."/>
        </authorList>
    </citation>
    <scope>NUCLEOTIDE SEQUENCE [LARGE SCALE GENOMIC DNA]</scope>
    <source>
        <strain evidence="14 15">SS-5</strain>
    </source>
</reference>
<dbReference type="InterPro" id="IPR002347">
    <property type="entry name" value="SDR_fam"/>
</dbReference>
<evidence type="ECO:0000256" key="4">
    <source>
        <dbReference type="ARBA" id="ARBA00022516"/>
    </source>
</evidence>
<keyword evidence="5 12" id="KW-0276">Fatty acid metabolism</keyword>
<evidence type="ECO:0000256" key="12">
    <source>
        <dbReference type="RuleBase" id="RU366074"/>
    </source>
</evidence>
<comment type="pathway">
    <text evidence="1 12">Lipid metabolism; fatty acid biosynthesis.</text>
</comment>
<dbReference type="NCBIfam" id="TIGR01830">
    <property type="entry name" value="3oxo_ACP_reduc"/>
    <property type="match status" value="1"/>
</dbReference>
<dbReference type="InterPro" id="IPR011284">
    <property type="entry name" value="3oxo_ACP_reduc"/>
</dbReference>
<dbReference type="InterPro" id="IPR020904">
    <property type="entry name" value="Sc_DH/Rdtase_CS"/>
</dbReference>
<dbReference type="SMART" id="SM00822">
    <property type="entry name" value="PKS_KR"/>
    <property type="match status" value="1"/>
</dbReference>
<dbReference type="PANTHER" id="PTHR42879">
    <property type="entry name" value="3-OXOACYL-(ACYL-CARRIER-PROTEIN) REDUCTASE"/>
    <property type="match status" value="1"/>
</dbReference>
<dbReference type="Gene3D" id="3.40.50.720">
    <property type="entry name" value="NAD(P)-binding Rossmann-like Domain"/>
    <property type="match status" value="1"/>
</dbReference>
<comment type="catalytic activity">
    <reaction evidence="12">
        <text>a (3R)-hydroxyacyl-[ACP] + NADP(+) = a 3-oxoacyl-[ACP] + NADPH + H(+)</text>
        <dbReference type="Rhea" id="RHEA:17397"/>
        <dbReference type="Rhea" id="RHEA-COMP:9916"/>
        <dbReference type="Rhea" id="RHEA-COMP:9945"/>
        <dbReference type="ChEBI" id="CHEBI:15378"/>
        <dbReference type="ChEBI" id="CHEBI:57783"/>
        <dbReference type="ChEBI" id="CHEBI:58349"/>
        <dbReference type="ChEBI" id="CHEBI:78776"/>
        <dbReference type="ChEBI" id="CHEBI:78827"/>
        <dbReference type="EC" id="1.1.1.100"/>
    </reaction>
</comment>
<dbReference type="GO" id="GO:0030497">
    <property type="term" value="P:fatty acid elongation"/>
    <property type="evidence" value="ECO:0007669"/>
    <property type="project" value="UniProtKB-ARBA"/>
</dbReference>
<evidence type="ECO:0000313" key="15">
    <source>
        <dbReference type="Proteomes" id="UP000005540"/>
    </source>
</evidence>
<dbReference type="CDD" id="cd05333">
    <property type="entry name" value="BKR_SDR_c"/>
    <property type="match status" value="1"/>
</dbReference>
<evidence type="ECO:0000256" key="11">
    <source>
        <dbReference type="PIRSR" id="PIRSR611284-2"/>
    </source>
</evidence>
<keyword evidence="8 12" id="KW-0443">Lipid metabolism</keyword>
<dbReference type="FunFam" id="3.40.50.720:FF:000037">
    <property type="entry name" value="3-oxoacyl-[acyl-carrier-protein] reductase FabG"/>
    <property type="match status" value="1"/>
</dbReference>
<keyword evidence="9 12" id="KW-0275">Fatty acid biosynthesis</keyword>
<evidence type="ECO:0000256" key="9">
    <source>
        <dbReference type="ARBA" id="ARBA00023160"/>
    </source>
</evidence>
<dbReference type="EMBL" id="ABZS01000006">
    <property type="protein sequence ID" value="EEP61371.1"/>
    <property type="molecule type" value="Genomic_DNA"/>
</dbReference>
<evidence type="ECO:0000256" key="2">
    <source>
        <dbReference type="ARBA" id="ARBA00006484"/>
    </source>
</evidence>
<comment type="function">
    <text evidence="12">Catalyzes the NADPH-dependent reduction of beta-ketoacyl-ACP substrates to beta-hydroxyacyl-ACP products, the first reductive step in the elongation cycle of fatty acid biosynthesis.</text>
</comment>
<dbReference type="UniPathway" id="UPA00094"/>
<dbReference type="PRINTS" id="PR00081">
    <property type="entry name" value="GDHRDH"/>
</dbReference>
<evidence type="ECO:0000256" key="1">
    <source>
        <dbReference type="ARBA" id="ARBA00005194"/>
    </source>
</evidence>
<feature type="binding site" evidence="11">
    <location>
        <position position="188"/>
    </location>
    <ligand>
        <name>NADP(+)</name>
        <dbReference type="ChEBI" id="CHEBI:58349"/>
    </ligand>
</feature>
<feature type="active site" description="Proton acceptor" evidence="10">
    <location>
        <position position="155"/>
    </location>
</feature>
<feature type="binding site" evidence="11">
    <location>
        <begin position="155"/>
        <end position="159"/>
    </location>
    <ligand>
        <name>NADP(+)</name>
        <dbReference type="ChEBI" id="CHEBI:58349"/>
    </ligand>
</feature>
<evidence type="ECO:0000256" key="8">
    <source>
        <dbReference type="ARBA" id="ARBA00023098"/>
    </source>
</evidence>
<evidence type="ECO:0000256" key="6">
    <source>
        <dbReference type="ARBA" id="ARBA00022857"/>
    </source>
</evidence>
<dbReference type="InterPro" id="IPR057326">
    <property type="entry name" value="KR_dom"/>
</dbReference>
<evidence type="ECO:0000256" key="10">
    <source>
        <dbReference type="PIRSR" id="PIRSR611284-1"/>
    </source>
</evidence>
<keyword evidence="6 11" id="KW-0521">NADP</keyword>
<feature type="binding site" evidence="11">
    <location>
        <position position="90"/>
    </location>
    <ligand>
        <name>NADP(+)</name>
        <dbReference type="ChEBI" id="CHEBI:58349"/>
    </ligand>
</feature>
<dbReference type="InterPro" id="IPR036291">
    <property type="entry name" value="NAD(P)-bd_dom_sf"/>
</dbReference>
<feature type="binding site" evidence="11">
    <location>
        <begin position="13"/>
        <end position="16"/>
    </location>
    <ligand>
        <name>NADP(+)</name>
        <dbReference type="ChEBI" id="CHEBI:58349"/>
    </ligand>
</feature>
<comment type="caution">
    <text evidence="14">The sequence shown here is derived from an EMBL/GenBank/DDBJ whole genome shotgun (WGS) entry which is preliminary data.</text>
</comment>
<dbReference type="RefSeq" id="WP_007545508.1">
    <property type="nucleotide sequence ID" value="NZ_ABZS01000006.1"/>
</dbReference>
<evidence type="ECO:0000256" key="3">
    <source>
        <dbReference type="ARBA" id="ARBA00012948"/>
    </source>
</evidence>
<accession>C4FHT1</accession>
<evidence type="ECO:0000256" key="7">
    <source>
        <dbReference type="ARBA" id="ARBA00023002"/>
    </source>
</evidence>
<comment type="similarity">
    <text evidence="2 12">Belongs to the short-chain dehydrogenases/reductases (SDR) family.</text>
</comment>
<dbReference type="NCBIfam" id="NF004199">
    <property type="entry name" value="PRK05653.1-4"/>
    <property type="match status" value="1"/>
</dbReference>
<dbReference type="PANTHER" id="PTHR42879:SF2">
    <property type="entry name" value="3-OXOACYL-[ACYL-CARRIER-PROTEIN] REDUCTASE FABG"/>
    <property type="match status" value="1"/>
</dbReference>
<dbReference type="PRINTS" id="PR00080">
    <property type="entry name" value="SDRFAMILY"/>
</dbReference>
<proteinExistence type="inferred from homology"/>
<keyword evidence="15" id="KW-1185">Reference proteome</keyword>
<dbReference type="InterPro" id="IPR050259">
    <property type="entry name" value="SDR"/>
</dbReference>
<dbReference type="OrthoDB" id="9803333at2"/>
<dbReference type="AlphaFoldDB" id="C4FHT1"/>
<name>C4FHT1_9AQUI</name>
<sequence length="246" mass="26752">MLNFAGKNALITGSTRGIGKAIAVEFAKLGANVIITGRDRKSAEVLANNIEKEYNVKAFGIDLDLTGDISESFEEINSFTQGKIDILVNNAGITKDTLFIRMKEEDWNSVINVNLNGTFKVTQQVVKLMIKQRYGRIINISSIIGFIGNIGQANYAATKAGLIGFTKSLAKELASRNITVNAVAPGFIETDMTAELPEDIKAQYLKQIPLNRFGKPEDVANVVIFLASDLASYITGEVIHVNGGMY</sequence>
<evidence type="ECO:0000256" key="5">
    <source>
        <dbReference type="ARBA" id="ARBA00022832"/>
    </source>
</evidence>
<dbReference type="GO" id="GO:0051287">
    <property type="term" value="F:NAD binding"/>
    <property type="evidence" value="ECO:0007669"/>
    <property type="project" value="UniProtKB-UniRule"/>
</dbReference>
<dbReference type="GO" id="GO:0004316">
    <property type="term" value="F:3-oxoacyl-[acyl-carrier-protein] reductase (NADPH) activity"/>
    <property type="evidence" value="ECO:0007669"/>
    <property type="project" value="UniProtKB-UniRule"/>
</dbReference>
<evidence type="ECO:0000313" key="14">
    <source>
        <dbReference type="EMBL" id="EEP61371.1"/>
    </source>
</evidence>
<dbReference type="NCBIfam" id="NF009466">
    <property type="entry name" value="PRK12826.1-2"/>
    <property type="match status" value="1"/>
</dbReference>